<proteinExistence type="predicted"/>
<dbReference type="RefSeq" id="WP_085757845.1">
    <property type="nucleotide sequence ID" value="NZ_CP019343.1"/>
</dbReference>
<dbReference type="Pfam" id="PF14467">
    <property type="entry name" value="DUF4426"/>
    <property type="match status" value="1"/>
</dbReference>
<dbReference type="Proteomes" id="UP000193450">
    <property type="component" value="Chromosome"/>
</dbReference>
<dbReference type="Gene3D" id="2.60.40.3340">
    <property type="entry name" value="Domain of unknown function DUF4426"/>
    <property type="match status" value="1"/>
</dbReference>
<evidence type="ECO:0000313" key="3">
    <source>
        <dbReference type="EMBL" id="ARN73729.1"/>
    </source>
</evidence>
<dbReference type="EMBL" id="CP019343">
    <property type="protein sequence ID" value="ARN73729.1"/>
    <property type="molecule type" value="Genomic_DNA"/>
</dbReference>
<dbReference type="STRING" id="716816.BST96_06140"/>
<gene>
    <name evidence="3" type="ORF">BST96_06140</name>
</gene>
<sequence length="145" mass="16403">MFRKLLFLVALAFGNLAVAQPDTTKVFGDYDVHYSVLNSTFISPTVAQTYGIVRGKDRALINIAVRQRLERGETRAKKSMVSGSSSDLIHSAPLNFTEIVEQDAIYYIAELRFNNKELRTFTISIQPDANIAPYTLKFNKTLYFN</sequence>
<accession>A0A1X9NDV8</accession>
<name>A0A1X9NDV8_9GAMM</name>
<evidence type="ECO:0000256" key="1">
    <source>
        <dbReference type="SAM" id="SignalP"/>
    </source>
</evidence>
<organism evidence="3 4">
    <name type="scientific">Oceanicoccus sagamiensis</name>
    <dbReference type="NCBI Taxonomy" id="716816"/>
    <lineage>
        <taxon>Bacteria</taxon>
        <taxon>Pseudomonadati</taxon>
        <taxon>Pseudomonadota</taxon>
        <taxon>Gammaproteobacteria</taxon>
        <taxon>Cellvibrionales</taxon>
        <taxon>Spongiibacteraceae</taxon>
        <taxon>Oceanicoccus</taxon>
    </lineage>
</organism>
<dbReference type="OrthoDB" id="8563353at2"/>
<feature type="domain" description="DUF4426" evidence="2">
    <location>
        <begin position="25"/>
        <end position="144"/>
    </location>
</feature>
<evidence type="ECO:0000259" key="2">
    <source>
        <dbReference type="Pfam" id="PF14467"/>
    </source>
</evidence>
<feature type="signal peptide" evidence="1">
    <location>
        <begin position="1"/>
        <end position="19"/>
    </location>
</feature>
<protein>
    <recommendedName>
        <fullName evidence="2">DUF4426 domain-containing protein</fullName>
    </recommendedName>
</protein>
<keyword evidence="1" id="KW-0732">Signal</keyword>
<evidence type="ECO:0000313" key="4">
    <source>
        <dbReference type="Proteomes" id="UP000193450"/>
    </source>
</evidence>
<dbReference type="AlphaFoldDB" id="A0A1X9NDV8"/>
<dbReference type="InterPro" id="IPR025218">
    <property type="entry name" value="DUF4426"/>
</dbReference>
<reference evidence="3 4" key="1">
    <citation type="submission" date="2016-11" db="EMBL/GenBank/DDBJ databases">
        <title>Trade-off between light-utilization and light-protection in marine flavobacteria.</title>
        <authorList>
            <person name="Kumagai Y."/>
        </authorList>
    </citation>
    <scope>NUCLEOTIDE SEQUENCE [LARGE SCALE GENOMIC DNA]</scope>
    <source>
        <strain evidence="3 4">NBRC 107125</strain>
    </source>
</reference>
<keyword evidence="4" id="KW-1185">Reference proteome</keyword>
<feature type="chain" id="PRO_5012620733" description="DUF4426 domain-containing protein" evidence="1">
    <location>
        <begin position="20"/>
        <end position="145"/>
    </location>
</feature>
<dbReference type="KEGG" id="osg:BST96_06140"/>